<name>A0ABY7ASH3_9ALTE</name>
<keyword evidence="2 4" id="KW-0472">Membrane</keyword>
<dbReference type="NCBIfam" id="TIGR01782">
    <property type="entry name" value="TonB-Xanth-Caul"/>
    <property type="match status" value="1"/>
</dbReference>
<accession>A0ABY7ASH3</accession>
<evidence type="ECO:0000313" key="9">
    <source>
        <dbReference type="Proteomes" id="UP001163726"/>
    </source>
</evidence>
<geneLocation type="plasmid" evidence="8 9">
    <name>pCadTS8_2</name>
</geneLocation>
<evidence type="ECO:0000259" key="7">
    <source>
        <dbReference type="Pfam" id="PF07715"/>
    </source>
</evidence>
<evidence type="ECO:0000256" key="5">
    <source>
        <dbReference type="SAM" id="SignalP"/>
    </source>
</evidence>
<dbReference type="EMBL" id="CP109967">
    <property type="protein sequence ID" value="WAJ72479.1"/>
    <property type="molecule type" value="Genomic_DNA"/>
</dbReference>
<dbReference type="Pfam" id="PF00593">
    <property type="entry name" value="TonB_dep_Rec_b-barrel"/>
    <property type="match status" value="1"/>
</dbReference>
<evidence type="ECO:0000313" key="8">
    <source>
        <dbReference type="EMBL" id="WAJ72479.1"/>
    </source>
</evidence>
<dbReference type="Pfam" id="PF07715">
    <property type="entry name" value="Plug"/>
    <property type="match status" value="1"/>
</dbReference>
<organism evidence="8 9">
    <name type="scientific">Catenovulum adriaticum</name>
    <dbReference type="NCBI Taxonomy" id="2984846"/>
    <lineage>
        <taxon>Bacteria</taxon>
        <taxon>Pseudomonadati</taxon>
        <taxon>Pseudomonadota</taxon>
        <taxon>Gammaproteobacteria</taxon>
        <taxon>Alteromonadales</taxon>
        <taxon>Alteromonadaceae</taxon>
        <taxon>Catenovulum</taxon>
    </lineage>
</organism>
<sequence length="1004" mass="110626">MGKRRFNKTQLAAQVSLLLSASMLLPAQAAENNEDIEVINVKGIRGSMIRAMDVKRDSFGVVDAISSEDIGKFPDTNLAESLQRITGISINRSDGEGAQVTIRGMGPSRNLVLLNGRQMPTPTRSFDFSDLASESVSAVEVYKTSKASIPTGGMGGTINIITPRPLANPGLNASFGVKAVNDQSTKKGDNWTPEISGIYSNTFADDTFGVAIIGSYQKRHSGNSNASVDSGWHTFISGQDMDENGNPLPGALPDIEPEGATLNKPTEGLIYGVPQNLVYQLNEAYRTRVNGQIVLEYKPSGDLTARLDFTHSSKKIDRELTDMSAWFSRDFSYSTLIWSDPDSNGVVYPMQYQDTDAYAQAKVGEVNGTGINSGRSYSGTKNTNNSIGLNLKYQVNDNLNIEFDYHDSEAKHEPNSAYGSWGTLALISQQRIRQTTDFTQEFPVMDFDYPDGIEGFEPEDMLAAGSNFGNNYEVSDVKQTQLKGKYYFDEGIVESIDFGLNQTKVANHSKYASATRNSWGGVGDPADFDDSWFSKENLASQFDKIPGHSDPDLTPHYIDWDFETLANFIAQNFSTDNTTEWPCGPRFCGGDNFTTDRITEEEMTSAYVQTNLLFDIGDMPANLVAGFRYEETDTFAQAKVPAYSGVRWASENEIALIPQEDDTGMAVSTYTEESGDYSNFLPSFDFAVEPMDDVKLRASYSKAISRPSYGDMQGGKTLGTQMTAVEGGGSRGNPALLPLQSDNYDLAVEWYYDEASYAAFGFFRKDVKNYIGTETVIENAFGLRNPGAGPRAQAARDTGLTSNLLIRQYIAENYTQGVSIDENGSITIVPIESGDLADPLADFRISVPTNSEQTATLYGYEMAVQHVFSDTGFGITANATIAKGDVDFNNAVLTPQFAIEGFGDSANLIGFYENDKMSLRIAYNWRDTFLTSTNANGRNNPRYTDAYGQIDVNFSYDLSEHLQVFVEGINITDEYTREHGRHERMLLNLRQMAPRYNIGARYTF</sequence>
<dbReference type="InterPro" id="IPR010104">
    <property type="entry name" value="TonB_rcpt_bac"/>
</dbReference>
<evidence type="ECO:0000256" key="1">
    <source>
        <dbReference type="ARBA" id="ARBA00004442"/>
    </source>
</evidence>
<keyword evidence="4" id="KW-0798">TonB box</keyword>
<dbReference type="Proteomes" id="UP001163726">
    <property type="component" value="Plasmid pCadTS8_2"/>
</dbReference>
<feature type="chain" id="PRO_5046801183" evidence="5">
    <location>
        <begin position="30"/>
        <end position="1004"/>
    </location>
</feature>
<dbReference type="SUPFAM" id="SSF56935">
    <property type="entry name" value="Porins"/>
    <property type="match status" value="1"/>
</dbReference>
<feature type="signal peptide" evidence="5">
    <location>
        <begin position="1"/>
        <end position="29"/>
    </location>
</feature>
<comment type="subcellular location">
    <subcellularLocation>
        <location evidence="1 4">Cell outer membrane</location>
    </subcellularLocation>
</comment>
<dbReference type="InterPro" id="IPR036942">
    <property type="entry name" value="Beta-barrel_TonB_sf"/>
</dbReference>
<keyword evidence="5" id="KW-0732">Signal</keyword>
<dbReference type="Gene3D" id="2.170.130.10">
    <property type="entry name" value="TonB-dependent receptor, plug domain"/>
    <property type="match status" value="1"/>
</dbReference>
<gene>
    <name evidence="8" type="ORF">OLW01_17265</name>
</gene>
<evidence type="ECO:0000259" key="6">
    <source>
        <dbReference type="Pfam" id="PF00593"/>
    </source>
</evidence>
<keyword evidence="9" id="KW-1185">Reference proteome</keyword>
<dbReference type="PANTHER" id="PTHR40980:SF3">
    <property type="entry name" value="TONB-DEPENDENT RECEPTOR-LIKE BETA-BARREL DOMAIN-CONTAINING PROTEIN"/>
    <property type="match status" value="1"/>
</dbReference>
<dbReference type="InterPro" id="IPR000531">
    <property type="entry name" value="Beta-barrel_TonB"/>
</dbReference>
<dbReference type="InterPro" id="IPR037066">
    <property type="entry name" value="Plug_dom_sf"/>
</dbReference>
<keyword evidence="3" id="KW-0998">Cell outer membrane</keyword>
<dbReference type="Gene3D" id="2.40.170.20">
    <property type="entry name" value="TonB-dependent receptor, beta-barrel domain"/>
    <property type="match status" value="1"/>
</dbReference>
<keyword evidence="8" id="KW-0614">Plasmid</keyword>
<feature type="domain" description="TonB-dependent receptor plug" evidence="7">
    <location>
        <begin position="55"/>
        <end position="157"/>
    </location>
</feature>
<evidence type="ECO:0000256" key="2">
    <source>
        <dbReference type="ARBA" id="ARBA00023136"/>
    </source>
</evidence>
<dbReference type="RefSeq" id="WP_268077278.1">
    <property type="nucleotide sequence ID" value="NZ_CP109967.1"/>
</dbReference>
<evidence type="ECO:0000256" key="3">
    <source>
        <dbReference type="ARBA" id="ARBA00023237"/>
    </source>
</evidence>
<keyword evidence="8" id="KW-0675">Receptor</keyword>
<feature type="domain" description="TonB-dependent receptor-like beta-barrel" evidence="6">
    <location>
        <begin position="464"/>
        <end position="971"/>
    </location>
</feature>
<comment type="similarity">
    <text evidence="4">Belongs to the TonB-dependent receptor family.</text>
</comment>
<evidence type="ECO:0000256" key="4">
    <source>
        <dbReference type="RuleBase" id="RU003357"/>
    </source>
</evidence>
<proteinExistence type="inferred from homology"/>
<dbReference type="InterPro" id="IPR012910">
    <property type="entry name" value="Plug_dom"/>
</dbReference>
<dbReference type="PANTHER" id="PTHR40980">
    <property type="entry name" value="PLUG DOMAIN-CONTAINING PROTEIN"/>
    <property type="match status" value="1"/>
</dbReference>
<protein>
    <submittedName>
        <fullName evidence="8">TonB-dependent receptor</fullName>
    </submittedName>
</protein>
<reference evidence="8" key="1">
    <citation type="submission" date="2022-10" db="EMBL/GenBank/DDBJ databases">
        <title>Catenovulum adriacola sp. nov. isolated in the Harbour of Susak.</title>
        <authorList>
            <person name="Schoch T."/>
            <person name="Reich S.J."/>
            <person name="Stoeferle S."/>
            <person name="Flaiz M."/>
            <person name="Kazda M."/>
            <person name="Riedel C.U."/>
            <person name="Duerre P."/>
        </authorList>
    </citation>
    <scope>NUCLEOTIDE SEQUENCE</scope>
    <source>
        <strain evidence="8">TS8</strain>
        <plasmid evidence="8">pCadTS8_2</plasmid>
    </source>
</reference>